<dbReference type="CDD" id="cd00586">
    <property type="entry name" value="4HBT"/>
    <property type="match status" value="1"/>
</dbReference>
<dbReference type="SUPFAM" id="SSF54637">
    <property type="entry name" value="Thioesterase/thiol ester dehydrase-isomerase"/>
    <property type="match status" value="2"/>
</dbReference>
<evidence type="ECO:0000256" key="2">
    <source>
        <dbReference type="ARBA" id="ARBA00022516"/>
    </source>
</evidence>
<keyword evidence="6" id="KW-0443">Lipid metabolism</keyword>
<reference evidence="11" key="1">
    <citation type="submission" date="2016-10" db="EMBL/GenBank/DDBJ databases">
        <authorList>
            <person name="Varghese N."/>
            <person name="Submissions S."/>
        </authorList>
    </citation>
    <scope>NUCLEOTIDE SEQUENCE [LARGE SCALE GENOMIC DNA]</scope>
    <source>
        <strain evidence="11">DSM 16995</strain>
    </source>
</reference>
<gene>
    <name evidence="10" type="ORF">SAMN05660337_1916</name>
</gene>
<feature type="domain" description="Acyl-ACP thioesterase N-terminal hotdog" evidence="8">
    <location>
        <begin position="11"/>
        <end position="123"/>
    </location>
</feature>
<keyword evidence="4" id="KW-0276">Fatty acid metabolism</keyword>
<evidence type="ECO:0000256" key="3">
    <source>
        <dbReference type="ARBA" id="ARBA00022801"/>
    </source>
</evidence>
<evidence type="ECO:0000259" key="9">
    <source>
        <dbReference type="Pfam" id="PF20791"/>
    </source>
</evidence>
<evidence type="ECO:0000256" key="5">
    <source>
        <dbReference type="ARBA" id="ARBA00022946"/>
    </source>
</evidence>
<dbReference type="InterPro" id="IPR029069">
    <property type="entry name" value="HotDog_dom_sf"/>
</dbReference>
<dbReference type="STRING" id="246191.SAMN05660337_1916"/>
<evidence type="ECO:0000256" key="7">
    <source>
        <dbReference type="ARBA" id="ARBA00023160"/>
    </source>
</evidence>
<dbReference type="AlphaFoldDB" id="A0A1G9GXH6"/>
<keyword evidence="11" id="KW-1185">Reference proteome</keyword>
<dbReference type="EMBL" id="FNGA01000003">
    <property type="protein sequence ID" value="SDL05366.1"/>
    <property type="molecule type" value="Genomic_DNA"/>
</dbReference>
<dbReference type="Pfam" id="PF20791">
    <property type="entry name" value="Acyl-ACP_TE_C"/>
    <property type="match status" value="1"/>
</dbReference>
<dbReference type="InterPro" id="IPR045023">
    <property type="entry name" value="FATA/B"/>
</dbReference>
<keyword evidence="5" id="KW-0809">Transit peptide</keyword>
<dbReference type="Gene3D" id="3.10.129.10">
    <property type="entry name" value="Hotdog Thioesterase"/>
    <property type="match status" value="2"/>
</dbReference>
<name>A0A1G9GXH6_9BACT</name>
<accession>A0A1G9GXH6</accession>
<feature type="domain" description="Acyl-ACP thioesterase-like C-terminal" evidence="9">
    <location>
        <begin position="151"/>
        <end position="220"/>
    </location>
</feature>
<organism evidence="10 11">
    <name type="scientific">Maridesulfovibrio ferrireducens</name>
    <dbReference type="NCBI Taxonomy" id="246191"/>
    <lineage>
        <taxon>Bacteria</taxon>
        <taxon>Pseudomonadati</taxon>
        <taxon>Thermodesulfobacteriota</taxon>
        <taxon>Desulfovibrionia</taxon>
        <taxon>Desulfovibrionales</taxon>
        <taxon>Desulfovibrionaceae</taxon>
        <taxon>Maridesulfovibrio</taxon>
    </lineage>
</organism>
<evidence type="ECO:0000256" key="6">
    <source>
        <dbReference type="ARBA" id="ARBA00023098"/>
    </source>
</evidence>
<keyword evidence="2" id="KW-0444">Lipid biosynthesis</keyword>
<dbReference type="InterPro" id="IPR049427">
    <property type="entry name" value="Acyl-ACP_TE_C"/>
</dbReference>
<comment type="similarity">
    <text evidence="1">Belongs to the acyl-ACP thioesterase family.</text>
</comment>
<dbReference type="GO" id="GO:0016297">
    <property type="term" value="F:fatty acyl-[ACP] hydrolase activity"/>
    <property type="evidence" value="ECO:0007669"/>
    <property type="project" value="InterPro"/>
</dbReference>
<protein>
    <submittedName>
        <fullName evidence="10">Acyl-ACP thioesterase</fullName>
    </submittedName>
</protein>
<keyword evidence="3" id="KW-0378">Hydrolase</keyword>
<dbReference type="InterPro" id="IPR002864">
    <property type="entry name" value="Acyl-ACP_thioesterase_NHD"/>
</dbReference>
<dbReference type="Pfam" id="PF01643">
    <property type="entry name" value="Acyl-ACP_TE"/>
    <property type="match status" value="1"/>
</dbReference>
<dbReference type="RefSeq" id="WP_092160526.1">
    <property type="nucleotide sequence ID" value="NZ_FNGA01000003.1"/>
</dbReference>
<evidence type="ECO:0000256" key="1">
    <source>
        <dbReference type="ARBA" id="ARBA00006500"/>
    </source>
</evidence>
<dbReference type="OrthoDB" id="9801517at2"/>
<dbReference type="PANTHER" id="PTHR31727:SF6">
    <property type="entry name" value="OLEOYL-ACYL CARRIER PROTEIN THIOESTERASE 1, CHLOROPLASTIC"/>
    <property type="match status" value="1"/>
</dbReference>
<sequence>MNDTMIISSVVPAYETGPDDRMHYHWLMCRLQEAATMHADREGFGVAQLGDKNCFWVLTSMRIEIKKLPRREKNFSLTTWSKGAKRLRAFREFSGCDESGNEIVRASSEWMILDSETGKPLNIDLLGLDLLPKTKSIFKDELKRIRPGKPENELNNFRIPYSSLDASGHVNNTEYLRWGMDALRTYGAAPKNINSIRIAFLSEVFEGNTLKILNCEKNQQGFELVGFNETENKTAFALQVQ</sequence>
<keyword evidence="7" id="KW-0275">Fatty acid biosynthesis</keyword>
<evidence type="ECO:0000313" key="11">
    <source>
        <dbReference type="Proteomes" id="UP000199053"/>
    </source>
</evidence>
<evidence type="ECO:0000259" key="8">
    <source>
        <dbReference type="Pfam" id="PF01643"/>
    </source>
</evidence>
<proteinExistence type="inferred from homology"/>
<evidence type="ECO:0000256" key="4">
    <source>
        <dbReference type="ARBA" id="ARBA00022832"/>
    </source>
</evidence>
<dbReference type="PANTHER" id="PTHR31727">
    <property type="entry name" value="OLEOYL-ACYL CARRIER PROTEIN THIOESTERASE 1, CHLOROPLASTIC"/>
    <property type="match status" value="1"/>
</dbReference>
<evidence type="ECO:0000313" key="10">
    <source>
        <dbReference type="EMBL" id="SDL05366.1"/>
    </source>
</evidence>
<dbReference type="Proteomes" id="UP000199053">
    <property type="component" value="Unassembled WGS sequence"/>
</dbReference>
<dbReference type="GO" id="GO:0000036">
    <property type="term" value="F:acyl carrier activity"/>
    <property type="evidence" value="ECO:0007669"/>
    <property type="project" value="TreeGrafter"/>
</dbReference>